<dbReference type="STRING" id="574650.SAMN04487966_10863"/>
<keyword evidence="2" id="KW-0067">ATP-binding</keyword>
<protein>
    <submittedName>
        <fullName evidence="4">Capsular exopolysaccharide family</fullName>
    </submittedName>
</protein>
<evidence type="ECO:0000256" key="1">
    <source>
        <dbReference type="ARBA" id="ARBA00022741"/>
    </source>
</evidence>
<dbReference type="EMBL" id="FPCG01000008">
    <property type="protein sequence ID" value="SFV23734.1"/>
    <property type="molecule type" value="Genomic_DNA"/>
</dbReference>
<sequence length="476" mass="49830">MTVLDLVKLLRANLVLLAVSTLVGILAGWGLSLAQKPLYTSESTGFVVVDAQGDGQTGAPSQVLSGSDLAQERAQSYLPLIHSRAVQEEILHVTGQPVEQGRLSARVEPNSNLITVAATATDPQAAADLANSALQATAAVANRLEGGSVVRVEALEDALVPSAPSTPNTLRNVVYGAGIGLLAGLVVAFLRRLLDVNIRTTTDVQKSAGAGLLGTLPKDESFTGTAAGIENGSPRALEAVRQLRTNLKFVSIDNPPRTISFTSANPGEGKSTVVSSLGLALTAAGDRVMIIDADLRRPRQHTLFDVDGRVGLSEVLAGQVGLEDALLEVGDDGLKLLPAGRTPPNPSELLGSARMKTLLEQVSRDHLVIVDAPPVLPVTDSTLLATSVDGTVLVVKHAKTRREHVEVARDMLGKVQANVIGVVLNGTPAKGVGSDYYGGGYGATHQAYDAYLDASRQARGGPRLLKNRRPGRRARD</sequence>
<name>A0A1I7MP88_9MICC</name>
<dbReference type="GO" id="GO:0005524">
    <property type="term" value="F:ATP binding"/>
    <property type="evidence" value="ECO:0007669"/>
    <property type="project" value="UniProtKB-KW"/>
</dbReference>
<dbReference type="CDD" id="cd05387">
    <property type="entry name" value="BY-kinase"/>
    <property type="match status" value="1"/>
</dbReference>
<dbReference type="PANTHER" id="PTHR32309">
    <property type="entry name" value="TYROSINE-PROTEIN KINASE"/>
    <property type="match status" value="1"/>
</dbReference>
<dbReference type="Pfam" id="PF10609">
    <property type="entry name" value="ParA"/>
    <property type="match status" value="1"/>
</dbReference>
<keyword evidence="1" id="KW-0547">Nucleotide-binding</keyword>
<dbReference type="Gene3D" id="3.40.50.300">
    <property type="entry name" value="P-loop containing nucleotide triphosphate hydrolases"/>
    <property type="match status" value="1"/>
</dbReference>
<keyword evidence="5" id="KW-1185">Reference proteome</keyword>
<dbReference type="PANTHER" id="PTHR32309:SF13">
    <property type="entry name" value="FERRIC ENTEROBACTIN TRANSPORT PROTEIN FEPE"/>
    <property type="match status" value="1"/>
</dbReference>
<dbReference type="InterPro" id="IPR033756">
    <property type="entry name" value="YlxH/NBP35"/>
</dbReference>
<evidence type="ECO:0000256" key="3">
    <source>
        <dbReference type="SAM" id="Phobius"/>
    </source>
</evidence>
<dbReference type="AlphaFoldDB" id="A0A1I7MP88"/>
<dbReference type="RefSeq" id="WP_091698017.1">
    <property type="nucleotide sequence ID" value="NZ_FPCG01000008.1"/>
</dbReference>
<organism evidence="4 5">
    <name type="scientific">Micrococcus terreus</name>
    <dbReference type="NCBI Taxonomy" id="574650"/>
    <lineage>
        <taxon>Bacteria</taxon>
        <taxon>Bacillati</taxon>
        <taxon>Actinomycetota</taxon>
        <taxon>Actinomycetes</taxon>
        <taxon>Micrococcales</taxon>
        <taxon>Micrococcaceae</taxon>
        <taxon>Micrococcus</taxon>
    </lineage>
</organism>
<dbReference type="Proteomes" id="UP000198881">
    <property type="component" value="Unassembled WGS sequence"/>
</dbReference>
<evidence type="ECO:0000313" key="5">
    <source>
        <dbReference type="Proteomes" id="UP000198881"/>
    </source>
</evidence>
<dbReference type="InterPro" id="IPR005702">
    <property type="entry name" value="Wzc-like_C"/>
</dbReference>
<dbReference type="SUPFAM" id="SSF52540">
    <property type="entry name" value="P-loop containing nucleoside triphosphate hydrolases"/>
    <property type="match status" value="1"/>
</dbReference>
<proteinExistence type="predicted"/>
<dbReference type="OrthoDB" id="9812433at2"/>
<dbReference type="NCBIfam" id="TIGR01007">
    <property type="entry name" value="eps_fam"/>
    <property type="match status" value="1"/>
</dbReference>
<evidence type="ECO:0000256" key="2">
    <source>
        <dbReference type="ARBA" id="ARBA00022840"/>
    </source>
</evidence>
<keyword evidence="3" id="KW-1133">Transmembrane helix</keyword>
<keyword evidence="3" id="KW-0812">Transmembrane</keyword>
<evidence type="ECO:0000313" key="4">
    <source>
        <dbReference type="EMBL" id="SFV23734.1"/>
    </source>
</evidence>
<reference evidence="4 5" key="1">
    <citation type="submission" date="2016-10" db="EMBL/GenBank/DDBJ databases">
        <authorList>
            <person name="de Groot N.N."/>
        </authorList>
    </citation>
    <scope>NUCLEOTIDE SEQUENCE [LARGE SCALE GENOMIC DNA]</scope>
    <source>
        <strain evidence="4 5">CGMCC 1.7054</strain>
    </source>
</reference>
<dbReference type="InterPro" id="IPR027417">
    <property type="entry name" value="P-loop_NTPase"/>
</dbReference>
<gene>
    <name evidence="4" type="ORF">SAMN04487966_10863</name>
</gene>
<dbReference type="InterPro" id="IPR050445">
    <property type="entry name" value="Bact_polysacc_biosynth/exp"/>
</dbReference>
<keyword evidence="3" id="KW-0472">Membrane</keyword>
<feature type="transmembrane region" description="Helical" evidence="3">
    <location>
        <begin position="173"/>
        <end position="190"/>
    </location>
</feature>
<accession>A0A1I7MP88</accession>